<evidence type="ECO:0000313" key="3">
    <source>
        <dbReference type="EMBL" id="QEG14732.1"/>
    </source>
</evidence>
<dbReference type="GeneID" id="98645246"/>
<evidence type="ECO:0000256" key="1">
    <source>
        <dbReference type="SAM" id="MobiDB-lite"/>
    </source>
</evidence>
<evidence type="ECO:0008006" key="5">
    <source>
        <dbReference type="Google" id="ProtNLM"/>
    </source>
</evidence>
<evidence type="ECO:0000256" key="2">
    <source>
        <dbReference type="SAM" id="SignalP"/>
    </source>
</evidence>
<dbReference type="EMBL" id="CP042910">
    <property type="protein sequence ID" value="QEG14732.1"/>
    <property type="molecule type" value="Genomic_DNA"/>
</dbReference>
<evidence type="ECO:0000313" key="4">
    <source>
        <dbReference type="Proteomes" id="UP000322887"/>
    </source>
</evidence>
<dbReference type="Proteomes" id="UP000322887">
    <property type="component" value="Chromosome"/>
</dbReference>
<accession>A0ABX5YG74</accession>
<proteinExistence type="predicted"/>
<feature type="region of interest" description="Disordered" evidence="1">
    <location>
        <begin position="210"/>
        <end position="230"/>
    </location>
</feature>
<gene>
    <name evidence="3" type="ORF">GmarT_05680</name>
</gene>
<organism evidence="3 4">
    <name type="scientific">Gimesia maris</name>
    <dbReference type="NCBI Taxonomy" id="122"/>
    <lineage>
        <taxon>Bacteria</taxon>
        <taxon>Pseudomonadati</taxon>
        <taxon>Planctomycetota</taxon>
        <taxon>Planctomycetia</taxon>
        <taxon>Planctomycetales</taxon>
        <taxon>Planctomycetaceae</taxon>
        <taxon>Gimesia</taxon>
    </lineage>
</organism>
<protein>
    <recommendedName>
        <fullName evidence="5">Secretin/TonB short N-terminal domain-containing protein</fullName>
    </recommendedName>
</protein>
<reference evidence="3 4" key="1">
    <citation type="submission" date="2019-08" db="EMBL/GenBank/DDBJ databases">
        <title>Deep-cultivation of Planctomycetes and their phenomic and genomic characterization uncovers novel biology.</title>
        <authorList>
            <person name="Wiegand S."/>
            <person name="Jogler M."/>
            <person name="Boedeker C."/>
            <person name="Pinto D."/>
            <person name="Vollmers J."/>
            <person name="Rivas-Marin E."/>
            <person name="Kohn T."/>
            <person name="Peeters S.H."/>
            <person name="Heuer A."/>
            <person name="Rast P."/>
            <person name="Oberbeckmann S."/>
            <person name="Bunk B."/>
            <person name="Jeske O."/>
            <person name="Meyerdierks A."/>
            <person name="Storesund J.E."/>
            <person name="Kallscheuer N."/>
            <person name="Luecker S."/>
            <person name="Lage O.M."/>
            <person name="Pohl T."/>
            <person name="Merkel B.J."/>
            <person name="Hornburger P."/>
            <person name="Mueller R.-W."/>
            <person name="Bruemmer F."/>
            <person name="Labrenz M."/>
            <person name="Spormann A.M."/>
            <person name="Op den Camp H."/>
            <person name="Overmann J."/>
            <person name="Amann R."/>
            <person name="Jetten M.S.M."/>
            <person name="Mascher T."/>
            <person name="Medema M.H."/>
            <person name="Devos D.P."/>
            <person name="Kaster A.-K."/>
            <person name="Ovreas L."/>
            <person name="Rohde M."/>
            <person name="Galperin M.Y."/>
            <person name="Jogler C."/>
        </authorList>
    </citation>
    <scope>NUCLEOTIDE SEQUENCE [LARGE SCALE GENOMIC DNA]</scope>
    <source>
        <strain evidence="3 4">DSM 8797</strain>
    </source>
</reference>
<name>A0ABX5YG74_9PLAN</name>
<keyword evidence="4" id="KW-1185">Reference proteome</keyword>
<sequence length="295" mass="32148">MSWLLKKKIVAALLCVLAVGSSMLVATAEVKKKTVASEAEKPVAQNMIAFKEAALSQQQQKKKTQQIFYPALTKRELKIQEALAEETDCDFPDLPLSEIMALFSERHGIPILISGNDLGEEGLTPDEPVNLHVKSITLSDALDLILEPMGLTYLVEHGVLKITTSMKASDKLTSRVYPVGDLCRTVEDYLTLESALRNADLGDWRARKTGCASEKTNDQPQQSGGQAPAGGGFFNIPDGNFKGGESVDPLLYEDGHGGTITIVQQCRALVISQTYHAHKVIVDLLTQIREARASE</sequence>
<feature type="signal peptide" evidence="2">
    <location>
        <begin position="1"/>
        <end position="28"/>
    </location>
</feature>
<dbReference type="RefSeq" id="WP_149302421.1">
    <property type="nucleotide sequence ID" value="NZ_CP036353.1"/>
</dbReference>
<keyword evidence="2" id="KW-0732">Signal</keyword>
<feature type="chain" id="PRO_5047348465" description="Secretin/TonB short N-terminal domain-containing protein" evidence="2">
    <location>
        <begin position="29"/>
        <end position="295"/>
    </location>
</feature>